<dbReference type="InterPro" id="IPR008920">
    <property type="entry name" value="TF_FadR/GntR_C"/>
</dbReference>
<dbReference type="eggNOG" id="COG1802">
    <property type="taxonomic scope" value="Bacteria"/>
</dbReference>
<evidence type="ECO:0000256" key="3">
    <source>
        <dbReference type="ARBA" id="ARBA00023163"/>
    </source>
</evidence>
<protein>
    <submittedName>
        <fullName evidence="5">Transcriptional regulator, GntR family</fullName>
    </submittedName>
</protein>
<evidence type="ECO:0000313" key="5">
    <source>
        <dbReference type="EMBL" id="ADK85411.1"/>
    </source>
</evidence>
<dbReference type="SUPFAM" id="SSF48008">
    <property type="entry name" value="GntR ligand-binding domain-like"/>
    <property type="match status" value="1"/>
</dbReference>
<feature type="domain" description="HTH gntR-type" evidence="4">
    <location>
        <begin position="23"/>
        <end position="90"/>
    </location>
</feature>
<dbReference type="AlphaFoldDB" id="E1QI94"/>
<organism evidence="5 6">
    <name type="scientific">Desulfarculus baarsii (strain ATCC 33931 / DSM 2075 / LMG 7858 / VKM B-1802 / 2st14)</name>
    <dbReference type="NCBI Taxonomy" id="644282"/>
    <lineage>
        <taxon>Bacteria</taxon>
        <taxon>Pseudomonadati</taxon>
        <taxon>Thermodesulfobacteriota</taxon>
        <taxon>Desulfarculia</taxon>
        <taxon>Desulfarculales</taxon>
        <taxon>Desulfarculaceae</taxon>
        <taxon>Desulfarculus</taxon>
    </lineage>
</organism>
<dbReference type="GO" id="GO:0003677">
    <property type="term" value="F:DNA binding"/>
    <property type="evidence" value="ECO:0007669"/>
    <property type="project" value="UniProtKB-KW"/>
</dbReference>
<accession>E1QI94</accession>
<keyword evidence="1" id="KW-0805">Transcription regulation</keyword>
<dbReference type="CDD" id="cd07377">
    <property type="entry name" value="WHTH_GntR"/>
    <property type="match status" value="1"/>
</dbReference>
<sequence length="237" mass="26499">MANEIDFESGFDELALDAGLSRRNLGQQMTDLLRRMVIEGKLRVGQRLVEQRLAEGLGISRTPVREALHRLAQEELLCKRSRGGYEVRPLTPEEVEDAEGLRAVLEAYAAERAASRCGPELRAVLERNLDEFEQALADKDEERLVALNSQFHHLLHQAADSTLLSRQLGELEVTVERISRALISNMAAGSWSCDEHRAIYMAIREGSPALAAKLAREHVAHGGTWIVARMREENLAI</sequence>
<keyword evidence="6" id="KW-1185">Reference proteome</keyword>
<dbReference type="Gene3D" id="1.10.10.10">
    <property type="entry name" value="Winged helix-like DNA-binding domain superfamily/Winged helix DNA-binding domain"/>
    <property type="match status" value="1"/>
</dbReference>
<evidence type="ECO:0000259" key="4">
    <source>
        <dbReference type="PROSITE" id="PS50949"/>
    </source>
</evidence>
<dbReference type="InterPro" id="IPR000524">
    <property type="entry name" value="Tscrpt_reg_HTH_GntR"/>
</dbReference>
<dbReference type="InterPro" id="IPR011711">
    <property type="entry name" value="GntR_C"/>
</dbReference>
<dbReference type="RefSeq" id="WP_013258852.1">
    <property type="nucleotide sequence ID" value="NC_014365.1"/>
</dbReference>
<dbReference type="EMBL" id="CP002085">
    <property type="protein sequence ID" value="ADK85411.1"/>
    <property type="molecule type" value="Genomic_DNA"/>
</dbReference>
<dbReference type="Proteomes" id="UP000009047">
    <property type="component" value="Chromosome"/>
</dbReference>
<dbReference type="GO" id="GO:0003700">
    <property type="term" value="F:DNA-binding transcription factor activity"/>
    <property type="evidence" value="ECO:0007669"/>
    <property type="project" value="InterPro"/>
</dbReference>
<dbReference type="InterPro" id="IPR036388">
    <property type="entry name" value="WH-like_DNA-bd_sf"/>
</dbReference>
<keyword evidence="2" id="KW-0238">DNA-binding</keyword>
<evidence type="ECO:0000256" key="1">
    <source>
        <dbReference type="ARBA" id="ARBA00023015"/>
    </source>
</evidence>
<dbReference type="KEGG" id="dbr:Deba_2046"/>
<name>E1QI94_DESB2</name>
<dbReference type="SUPFAM" id="SSF46785">
    <property type="entry name" value="Winged helix' DNA-binding domain"/>
    <property type="match status" value="1"/>
</dbReference>
<dbReference type="PROSITE" id="PS50949">
    <property type="entry name" value="HTH_GNTR"/>
    <property type="match status" value="1"/>
</dbReference>
<dbReference type="Pfam" id="PF07729">
    <property type="entry name" value="FCD"/>
    <property type="match status" value="1"/>
</dbReference>
<keyword evidence="3" id="KW-0804">Transcription</keyword>
<evidence type="ECO:0000256" key="2">
    <source>
        <dbReference type="ARBA" id="ARBA00023125"/>
    </source>
</evidence>
<dbReference type="HOGENOM" id="CLU_017584_5_1_7"/>
<dbReference type="Pfam" id="PF00392">
    <property type="entry name" value="GntR"/>
    <property type="match status" value="1"/>
</dbReference>
<dbReference type="Gene3D" id="1.20.120.530">
    <property type="entry name" value="GntR ligand-binding domain-like"/>
    <property type="match status" value="1"/>
</dbReference>
<reference evidence="5 6" key="1">
    <citation type="journal article" date="2010" name="Stand. Genomic Sci.">
        <title>Complete genome sequence of Desulfarculus baarsii type strain (2st14).</title>
        <authorList>
            <person name="Sun H."/>
            <person name="Spring S."/>
            <person name="Lapidus A."/>
            <person name="Davenport K."/>
            <person name="Del Rio T.G."/>
            <person name="Tice H."/>
            <person name="Nolan M."/>
            <person name="Copeland A."/>
            <person name="Cheng J.F."/>
            <person name="Lucas S."/>
            <person name="Tapia R."/>
            <person name="Goodwin L."/>
            <person name="Pitluck S."/>
            <person name="Ivanova N."/>
            <person name="Pagani I."/>
            <person name="Mavromatis K."/>
            <person name="Ovchinnikova G."/>
            <person name="Pati A."/>
            <person name="Chen A."/>
            <person name="Palaniappan K."/>
            <person name="Hauser L."/>
            <person name="Chang Y.J."/>
            <person name="Jeffries C.D."/>
            <person name="Detter J.C."/>
            <person name="Han C."/>
            <person name="Rohde M."/>
            <person name="Brambilla E."/>
            <person name="Goker M."/>
            <person name="Woyke T."/>
            <person name="Bristow J."/>
            <person name="Eisen J.A."/>
            <person name="Markowitz V."/>
            <person name="Hugenholtz P."/>
            <person name="Kyrpides N.C."/>
            <person name="Klenk H.P."/>
            <person name="Land M."/>
        </authorList>
    </citation>
    <scope>NUCLEOTIDE SEQUENCE [LARGE SCALE GENOMIC DNA]</scope>
    <source>
        <strain evidence="6">ATCC 33931 / DSM 2075 / LMG 7858 / VKM B-1802 / 2st14</strain>
    </source>
</reference>
<dbReference type="OrthoDB" id="5499567at2"/>
<evidence type="ECO:0000313" key="6">
    <source>
        <dbReference type="Proteomes" id="UP000009047"/>
    </source>
</evidence>
<gene>
    <name evidence="5" type="ordered locus">Deba_2046</name>
</gene>
<dbReference type="PANTHER" id="PTHR43537">
    <property type="entry name" value="TRANSCRIPTIONAL REGULATOR, GNTR FAMILY"/>
    <property type="match status" value="1"/>
</dbReference>
<dbReference type="InterPro" id="IPR036390">
    <property type="entry name" value="WH_DNA-bd_sf"/>
</dbReference>
<dbReference type="SMART" id="SM00895">
    <property type="entry name" value="FCD"/>
    <property type="match status" value="1"/>
</dbReference>
<dbReference type="STRING" id="644282.Deba_2046"/>
<dbReference type="PANTHER" id="PTHR43537:SF24">
    <property type="entry name" value="GLUCONATE OPERON TRANSCRIPTIONAL REPRESSOR"/>
    <property type="match status" value="1"/>
</dbReference>
<proteinExistence type="predicted"/>
<dbReference type="SMART" id="SM00345">
    <property type="entry name" value="HTH_GNTR"/>
    <property type="match status" value="1"/>
</dbReference>